<gene>
    <name evidence="3" type="ORF">N310_14018</name>
</gene>
<name>A0A091NGC1_9PASS</name>
<accession>A0A091NGC1</accession>
<organism evidence="3 4">
    <name type="scientific">Acanthisitta chloris</name>
    <name type="common">rifleman</name>
    <dbReference type="NCBI Taxonomy" id="57068"/>
    <lineage>
        <taxon>Eukaryota</taxon>
        <taxon>Metazoa</taxon>
        <taxon>Chordata</taxon>
        <taxon>Craniata</taxon>
        <taxon>Vertebrata</taxon>
        <taxon>Euteleostomi</taxon>
        <taxon>Archelosauria</taxon>
        <taxon>Archosauria</taxon>
        <taxon>Dinosauria</taxon>
        <taxon>Saurischia</taxon>
        <taxon>Theropoda</taxon>
        <taxon>Coelurosauria</taxon>
        <taxon>Aves</taxon>
        <taxon>Neognathae</taxon>
        <taxon>Neoaves</taxon>
        <taxon>Telluraves</taxon>
        <taxon>Australaves</taxon>
        <taxon>Passeriformes</taxon>
        <taxon>Acanthisittidae</taxon>
        <taxon>Acanthisitta</taxon>
    </lineage>
</organism>
<dbReference type="GO" id="GO:0005814">
    <property type="term" value="C:centriole"/>
    <property type="evidence" value="ECO:0007669"/>
    <property type="project" value="TreeGrafter"/>
</dbReference>
<dbReference type="PANTHER" id="PTHR31516">
    <property type="entry name" value="STABILIZER OF AXONEMAL MICROTUBULES 2"/>
    <property type="match status" value="1"/>
</dbReference>
<dbReference type="GO" id="GO:0005879">
    <property type="term" value="C:axonemal microtubule"/>
    <property type="evidence" value="ECO:0007669"/>
    <property type="project" value="TreeGrafter"/>
</dbReference>
<dbReference type="EMBL" id="KK832238">
    <property type="protein sequence ID" value="KFP77449.1"/>
    <property type="molecule type" value="Genomic_DNA"/>
</dbReference>
<protein>
    <submittedName>
        <fullName evidence="3">Protein FAM154B</fullName>
    </submittedName>
</protein>
<evidence type="ECO:0000313" key="3">
    <source>
        <dbReference type="EMBL" id="KFP77449.1"/>
    </source>
</evidence>
<feature type="non-terminal residue" evidence="3">
    <location>
        <position position="1"/>
    </location>
</feature>
<sequence length="438" mass="51141">RHRCNHKPTRIYDDAYKPCFTSEYEEKYPHYGNTCPPRSCKPEQQYQMHRGRMEGCTTFMSDYVPYNVVKRPPRKQEEYKPKPGKIDLGTTYQRDYNAHETGPLILARPLERKHTTGGKMDTIPTYRDDYRLWKIKRREPCTTERVYQPPTEKFGNPTTFQDCYSPKELNPTQSFKPIWVAKPPDVPFDGVTSHRTDYTVHQLEPKFLRPKEKYKPSEKPFEDLTTHRSDFKGIPGQTAKSCKPGNVKVGSNARFNGLTEFQDRYQPWPVSLPEVHKTREYVPPTGKMDLNSTNHLDYIAHKISPALPIRPVEERRISDPFQGTTTTKDDFRPWRICRREMTKKEQEIEKPTGKFCDLTTFRSHYIPHQAMPAKSCKPVCAIDPNSAPFQDKTTYRTEYIPKKKTTCPASLDLPPGYVYEYTDSDGHQFFHQSTPEHS</sequence>
<dbReference type="Pfam" id="PF05217">
    <property type="entry name" value="SAXO1-2"/>
    <property type="match status" value="1"/>
</dbReference>
<comment type="similarity">
    <text evidence="1">Belongs to the FAM154 family.</text>
</comment>
<feature type="region of interest" description="Disordered" evidence="2">
    <location>
        <begin position="216"/>
        <end position="245"/>
    </location>
</feature>
<dbReference type="GO" id="GO:0036126">
    <property type="term" value="C:sperm flagellum"/>
    <property type="evidence" value="ECO:0007669"/>
    <property type="project" value="TreeGrafter"/>
</dbReference>
<proteinExistence type="inferred from homology"/>
<dbReference type="PANTHER" id="PTHR31516:SF6">
    <property type="entry name" value="STABILIZER OF AXONEMAL MICROTUBULES 2"/>
    <property type="match status" value="1"/>
</dbReference>
<feature type="non-terminal residue" evidence="3">
    <location>
        <position position="438"/>
    </location>
</feature>
<dbReference type="InterPro" id="IPR033336">
    <property type="entry name" value="SAXO1/2"/>
</dbReference>
<dbReference type="AlphaFoldDB" id="A0A091NGC1"/>
<evidence type="ECO:0000313" key="4">
    <source>
        <dbReference type="Proteomes" id="UP000053537"/>
    </source>
</evidence>
<evidence type="ECO:0000256" key="1">
    <source>
        <dbReference type="ARBA" id="ARBA00008738"/>
    </source>
</evidence>
<dbReference type="GO" id="GO:0008017">
    <property type="term" value="F:microtubule binding"/>
    <property type="evidence" value="ECO:0007669"/>
    <property type="project" value="InterPro"/>
</dbReference>
<dbReference type="GO" id="GO:0036064">
    <property type="term" value="C:ciliary basal body"/>
    <property type="evidence" value="ECO:0007669"/>
    <property type="project" value="TreeGrafter"/>
</dbReference>
<evidence type="ECO:0000256" key="2">
    <source>
        <dbReference type="SAM" id="MobiDB-lite"/>
    </source>
</evidence>
<feature type="compositionally biased region" description="Basic and acidic residues" evidence="2">
    <location>
        <begin position="216"/>
        <end position="231"/>
    </location>
</feature>
<reference evidence="3 4" key="1">
    <citation type="submission" date="2014-04" db="EMBL/GenBank/DDBJ databases">
        <title>Genome evolution of avian class.</title>
        <authorList>
            <person name="Zhang G."/>
            <person name="Li C."/>
        </authorList>
    </citation>
    <scope>NUCLEOTIDE SEQUENCE [LARGE SCALE GENOMIC DNA]</scope>
    <source>
        <strain evidence="3">BGI_N310</strain>
    </source>
</reference>
<dbReference type="Proteomes" id="UP000053537">
    <property type="component" value="Unassembled WGS sequence"/>
</dbReference>
<keyword evidence="4" id="KW-1185">Reference proteome</keyword>